<dbReference type="InterPro" id="IPR035992">
    <property type="entry name" value="Ricin_B-like_lectins"/>
</dbReference>
<sequence>MDKSVAARRLPRRTLAIAAALVVFAGLLVANLGDALAGGAKAQAAANHTVTFANDSGEKIWIGSTVNADGSENFGSLPILEPGQRASIVIPETSGPGHWRGKFFARQRCTGEPGSTFHCAVGDCGNAMDHCAINSERPASLAEFNFDPSDPYGSPWYNISYVNAVSLPITITPTGGPAPVPNSQHCGEAGCAKPFLKVCPEGNLIRDDQGQPLNCINPNRDAETDYSRALNGECPKAYSWSKQDAVIGNQTMFQCKECSGFTITFHGNGTAPAQAVVPPAVVPPVKKPPVAQYSGERTAVSSAIVNDWQGKCLDVRNGNLSDGIPLQVSACNGSRGQRWTFAGGSLRTEGKLCMDVAWGSRDNGAVVQIANCSGNPAQQWVLSSAGDLVNPQANKCLDIKDWNAADGAPLQIWECAGSVNQKWHTA</sequence>
<dbReference type="SUPFAM" id="SSF50370">
    <property type="entry name" value="Ricin B-like lectins"/>
    <property type="match status" value="1"/>
</dbReference>
<dbReference type="Pfam" id="PF00652">
    <property type="entry name" value="Ricin_B_lectin"/>
    <property type="match status" value="1"/>
</dbReference>
<evidence type="ECO:0000313" key="3">
    <source>
        <dbReference type="Proteomes" id="UP000239209"/>
    </source>
</evidence>
<name>A0A2T0S3B9_9ACTN</name>
<dbReference type="GO" id="GO:0030246">
    <property type="term" value="F:carbohydrate binding"/>
    <property type="evidence" value="ECO:0007669"/>
    <property type="project" value="UniProtKB-KW"/>
</dbReference>
<dbReference type="Pfam" id="PF00314">
    <property type="entry name" value="Thaumatin"/>
    <property type="match status" value="1"/>
</dbReference>
<comment type="caution">
    <text evidence="2">The sequence shown here is derived from an EMBL/GenBank/DDBJ whole genome shotgun (WGS) entry which is preliminary data.</text>
</comment>
<dbReference type="InterPro" id="IPR037176">
    <property type="entry name" value="Osmotin/thaumatin-like_sf"/>
</dbReference>
<dbReference type="AlphaFoldDB" id="A0A2T0S3B9"/>
<organism evidence="2 3">
    <name type="scientific">Pseudosporangium ferrugineum</name>
    <dbReference type="NCBI Taxonomy" id="439699"/>
    <lineage>
        <taxon>Bacteria</taxon>
        <taxon>Bacillati</taxon>
        <taxon>Actinomycetota</taxon>
        <taxon>Actinomycetes</taxon>
        <taxon>Micromonosporales</taxon>
        <taxon>Micromonosporaceae</taxon>
        <taxon>Pseudosporangium</taxon>
    </lineage>
</organism>
<dbReference type="Proteomes" id="UP000239209">
    <property type="component" value="Unassembled WGS sequence"/>
</dbReference>
<dbReference type="PROSITE" id="PS51367">
    <property type="entry name" value="THAUMATIN_2"/>
    <property type="match status" value="1"/>
</dbReference>
<protein>
    <submittedName>
        <fullName evidence="2">Ricin-type beta-trefoil lectin protein</fullName>
    </submittedName>
</protein>
<dbReference type="InterPro" id="IPR000772">
    <property type="entry name" value="Ricin_B_lectin"/>
</dbReference>
<reference evidence="2 3" key="1">
    <citation type="submission" date="2018-03" db="EMBL/GenBank/DDBJ databases">
        <title>Genomic Encyclopedia of Archaeal and Bacterial Type Strains, Phase II (KMG-II): from individual species to whole genera.</title>
        <authorList>
            <person name="Goeker M."/>
        </authorList>
    </citation>
    <scope>NUCLEOTIDE SEQUENCE [LARGE SCALE GENOMIC DNA]</scope>
    <source>
        <strain evidence="2 3">DSM 45348</strain>
    </source>
</reference>
<gene>
    <name evidence="2" type="ORF">CLV70_10968</name>
</gene>
<feature type="domain" description="Ricin B lectin" evidence="1">
    <location>
        <begin position="297"/>
        <end position="426"/>
    </location>
</feature>
<evidence type="ECO:0000313" key="2">
    <source>
        <dbReference type="EMBL" id="PRY27914.1"/>
    </source>
</evidence>
<dbReference type="SMART" id="SM00205">
    <property type="entry name" value="THN"/>
    <property type="match status" value="1"/>
</dbReference>
<accession>A0A2T0S3B9</accession>
<dbReference type="SMART" id="SM00458">
    <property type="entry name" value="RICIN"/>
    <property type="match status" value="1"/>
</dbReference>
<dbReference type="SUPFAM" id="SSF49870">
    <property type="entry name" value="Osmotin, thaumatin-like protein"/>
    <property type="match status" value="1"/>
</dbReference>
<proteinExistence type="predicted"/>
<dbReference type="Gene3D" id="2.60.110.10">
    <property type="entry name" value="Thaumatin"/>
    <property type="match status" value="1"/>
</dbReference>
<dbReference type="PANTHER" id="PTHR31013">
    <property type="entry name" value="THAUMATIN FAMILY PROTEIN-RELATED"/>
    <property type="match status" value="1"/>
</dbReference>
<dbReference type="RefSeq" id="WP_245908337.1">
    <property type="nucleotide sequence ID" value="NZ_PVZG01000009.1"/>
</dbReference>
<dbReference type="EMBL" id="PVZG01000009">
    <property type="protein sequence ID" value="PRY27914.1"/>
    <property type="molecule type" value="Genomic_DNA"/>
</dbReference>
<evidence type="ECO:0000259" key="1">
    <source>
        <dbReference type="SMART" id="SM00458"/>
    </source>
</evidence>
<dbReference type="Gene3D" id="2.80.10.50">
    <property type="match status" value="1"/>
</dbReference>
<keyword evidence="2" id="KW-0430">Lectin</keyword>
<keyword evidence="3" id="KW-1185">Reference proteome</keyword>
<dbReference type="PANTHER" id="PTHR31013:SF12">
    <property type="entry name" value="PATHOGENESIS-RELATED PROTEIN 5-LIKE"/>
    <property type="match status" value="1"/>
</dbReference>
<dbReference type="PROSITE" id="PS50231">
    <property type="entry name" value="RICIN_B_LECTIN"/>
    <property type="match status" value="1"/>
</dbReference>
<dbReference type="InterPro" id="IPR001938">
    <property type="entry name" value="Thaumatin"/>
</dbReference>